<feature type="compositionally biased region" description="Basic and acidic residues" evidence="8">
    <location>
        <begin position="317"/>
        <end position="326"/>
    </location>
</feature>
<dbReference type="InterPro" id="IPR003738">
    <property type="entry name" value="SRAP"/>
</dbReference>
<sequence length="373" mass="42004">MCGRGRCTLRPNDVARVCIINNNVRLSRTLHIDRYQPRFNVSPGSYVPVLRRDDGGGGGGAVAVHCMKWGLVPGFTNKNEKPDHFKMFNARSESISEKPSFRRLIPNNRCLVAMEGFYEWKKDGSKKQPYHIHFKNERPLVFAALYDSWTNSEGEVLYTFTILTTSSSSALQWLHDRMPVILGDESSVDAWLSGSASSKLNAILKPYEDSDLVWYPVTPAMGKTSFEGPECIKEVQLKEENLISKFFSKKTGNAQESSPPHVETESERSALVHPIKGLKREEEEEESQETTKCYDLQEDTDNPKPSISPCPNQEEVDEKHGTKRSSDQLTVDSKMLAYETKKPTVTAVKKKKTGNPKNADDNQPTLFSYFGKG</sequence>
<dbReference type="EMBL" id="JBBNAE010000002">
    <property type="protein sequence ID" value="KAK9146058.1"/>
    <property type="molecule type" value="Genomic_DNA"/>
</dbReference>
<evidence type="ECO:0000256" key="2">
    <source>
        <dbReference type="ARBA" id="ARBA00022670"/>
    </source>
</evidence>
<evidence type="ECO:0000256" key="7">
    <source>
        <dbReference type="ARBA" id="ARBA00023239"/>
    </source>
</evidence>
<evidence type="ECO:0000256" key="4">
    <source>
        <dbReference type="ARBA" id="ARBA00022801"/>
    </source>
</evidence>
<name>A0AAP0K6J5_9MAGN</name>
<dbReference type="PANTHER" id="PTHR13604">
    <property type="entry name" value="DC12-RELATED"/>
    <property type="match status" value="1"/>
</dbReference>
<comment type="caution">
    <text evidence="9">The sequence shown here is derived from an EMBL/GenBank/DDBJ whole genome shotgun (WGS) entry which is preliminary data.</text>
</comment>
<dbReference type="Pfam" id="PF02586">
    <property type="entry name" value="SRAP"/>
    <property type="match status" value="1"/>
</dbReference>
<dbReference type="GO" id="GO:0106300">
    <property type="term" value="P:protein-DNA covalent cross-linking repair"/>
    <property type="evidence" value="ECO:0007669"/>
    <property type="project" value="InterPro"/>
</dbReference>
<dbReference type="GO" id="GO:0016829">
    <property type="term" value="F:lyase activity"/>
    <property type="evidence" value="ECO:0007669"/>
    <property type="project" value="UniProtKB-KW"/>
</dbReference>
<dbReference type="InterPro" id="IPR036590">
    <property type="entry name" value="SRAP-like"/>
</dbReference>
<keyword evidence="7" id="KW-0456">Lyase</keyword>
<keyword evidence="10" id="KW-1185">Reference proteome</keyword>
<gene>
    <name evidence="9" type="ORF">Sjap_005961</name>
</gene>
<keyword evidence="6" id="KW-0238">DNA-binding</keyword>
<organism evidence="9 10">
    <name type="scientific">Stephania japonica</name>
    <dbReference type="NCBI Taxonomy" id="461633"/>
    <lineage>
        <taxon>Eukaryota</taxon>
        <taxon>Viridiplantae</taxon>
        <taxon>Streptophyta</taxon>
        <taxon>Embryophyta</taxon>
        <taxon>Tracheophyta</taxon>
        <taxon>Spermatophyta</taxon>
        <taxon>Magnoliopsida</taxon>
        <taxon>Ranunculales</taxon>
        <taxon>Menispermaceae</taxon>
        <taxon>Menispermoideae</taxon>
        <taxon>Cissampelideae</taxon>
        <taxon>Stephania</taxon>
    </lineage>
</organism>
<dbReference type="SUPFAM" id="SSF143081">
    <property type="entry name" value="BB1717-like"/>
    <property type="match status" value="1"/>
</dbReference>
<dbReference type="AlphaFoldDB" id="A0AAP0K6J5"/>
<proteinExistence type="inferred from homology"/>
<evidence type="ECO:0000256" key="8">
    <source>
        <dbReference type="SAM" id="MobiDB-lite"/>
    </source>
</evidence>
<dbReference type="PANTHER" id="PTHR13604:SF0">
    <property type="entry name" value="ABASIC SITE PROCESSING PROTEIN HMCES"/>
    <property type="match status" value="1"/>
</dbReference>
<evidence type="ECO:0000256" key="1">
    <source>
        <dbReference type="ARBA" id="ARBA00008136"/>
    </source>
</evidence>
<dbReference type="GO" id="GO:0006508">
    <property type="term" value="P:proteolysis"/>
    <property type="evidence" value="ECO:0007669"/>
    <property type="project" value="UniProtKB-KW"/>
</dbReference>
<keyword evidence="5" id="KW-0190">Covalent protein-DNA linkage</keyword>
<evidence type="ECO:0000313" key="9">
    <source>
        <dbReference type="EMBL" id="KAK9146058.1"/>
    </source>
</evidence>
<reference evidence="9 10" key="1">
    <citation type="submission" date="2024-01" db="EMBL/GenBank/DDBJ databases">
        <title>Genome assemblies of Stephania.</title>
        <authorList>
            <person name="Yang L."/>
        </authorList>
    </citation>
    <scope>NUCLEOTIDE SEQUENCE [LARGE SCALE GENOMIC DNA]</scope>
    <source>
        <strain evidence="9">QJT</strain>
        <tissue evidence="9">Leaf</tissue>
    </source>
</reference>
<evidence type="ECO:0000256" key="6">
    <source>
        <dbReference type="ARBA" id="ARBA00023125"/>
    </source>
</evidence>
<evidence type="ECO:0008006" key="11">
    <source>
        <dbReference type="Google" id="ProtNLM"/>
    </source>
</evidence>
<feature type="region of interest" description="Disordered" evidence="8">
    <location>
        <begin position="248"/>
        <end position="373"/>
    </location>
</feature>
<evidence type="ECO:0000256" key="5">
    <source>
        <dbReference type="ARBA" id="ARBA00023124"/>
    </source>
</evidence>
<accession>A0AAP0K6J5</accession>
<dbReference type="GO" id="GO:0003697">
    <property type="term" value="F:single-stranded DNA binding"/>
    <property type="evidence" value="ECO:0007669"/>
    <property type="project" value="InterPro"/>
</dbReference>
<dbReference type="Proteomes" id="UP001417504">
    <property type="component" value="Unassembled WGS sequence"/>
</dbReference>
<keyword evidence="3" id="KW-0227">DNA damage</keyword>
<evidence type="ECO:0000313" key="10">
    <source>
        <dbReference type="Proteomes" id="UP001417504"/>
    </source>
</evidence>
<dbReference type="Gene3D" id="3.90.1680.10">
    <property type="entry name" value="SOS response associated peptidase-like"/>
    <property type="match status" value="1"/>
</dbReference>
<protein>
    <recommendedName>
        <fullName evidence="11">Embryonic stem cell-specific 5-hydroxymethylcytosine-binding protein</fullName>
    </recommendedName>
</protein>
<comment type="similarity">
    <text evidence="1">Belongs to the SOS response-associated peptidase family.</text>
</comment>
<evidence type="ECO:0000256" key="3">
    <source>
        <dbReference type="ARBA" id="ARBA00022763"/>
    </source>
</evidence>
<keyword evidence="2" id="KW-0645">Protease</keyword>
<dbReference type="GO" id="GO:0008233">
    <property type="term" value="F:peptidase activity"/>
    <property type="evidence" value="ECO:0007669"/>
    <property type="project" value="UniProtKB-KW"/>
</dbReference>
<keyword evidence="4" id="KW-0378">Hydrolase</keyword>